<evidence type="ECO:0000313" key="3">
    <source>
        <dbReference type="Proteomes" id="UP001456524"/>
    </source>
</evidence>
<proteinExistence type="predicted"/>
<keyword evidence="3" id="KW-1185">Reference proteome</keyword>
<accession>A0ABR1XNC7</accession>
<organism evidence="2 3">
    <name type="scientific">Phyllosticta citrichinensis</name>
    <dbReference type="NCBI Taxonomy" id="1130410"/>
    <lineage>
        <taxon>Eukaryota</taxon>
        <taxon>Fungi</taxon>
        <taxon>Dikarya</taxon>
        <taxon>Ascomycota</taxon>
        <taxon>Pezizomycotina</taxon>
        <taxon>Dothideomycetes</taxon>
        <taxon>Dothideomycetes incertae sedis</taxon>
        <taxon>Botryosphaeriales</taxon>
        <taxon>Phyllostictaceae</taxon>
        <taxon>Phyllosticta</taxon>
    </lineage>
</organism>
<feature type="compositionally biased region" description="Basic and acidic residues" evidence="1">
    <location>
        <begin position="67"/>
        <end position="78"/>
    </location>
</feature>
<sequence>MKHPVQRMIPLGRTSKAFYALRPAPRGLRPDIEDREEEFPDVKVKDFAFMGVNTNRPTDSPSSYLADTHRDRRKEQRSYESTNTTDSEGDENGFVFHQLGILESARRLPGAENDPTKCTFKDTGFFVVTRLALSGVAEGLYIIYDKFPTDPEEGIRAELPEKEVASLPHETLQISMAKLSGPSLLNGRNFNTQILWLETCDSPVELVLAKGRVMGRGLVRLAVYV</sequence>
<comment type="caution">
    <text evidence="2">The sequence shown here is derived from an EMBL/GenBank/DDBJ whole genome shotgun (WGS) entry which is preliminary data.</text>
</comment>
<evidence type="ECO:0000313" key="2">
    <source>
        <dbReference type="EMBL" id="KAK8161710.1"/>
    </source>
</evidence>
<dbReference type="Proteomes" id="UP001456524">
    <property type="component" value="Unassembled WGS sequence"/>
</dbReference>
<reference evidence="2 3" key="1">
    <citation type="journal article" date="2022" name="G3 (Bethesda)">
        <title>Enemy or ally: a genomic approach to elucidate the lifestyle of Phyllosticta citrichinaensis.</title>
        <authorList>
            <person name="Buijs V.A."/>
            <person name="Groenewald J.Z."/>
            <person name="Haridas S."/>
            <person name="LaButti K.M."/>
            <person name="Lipzen A."/>
            <person name="Martin F.M."/>
            <person name="Barry K."/>
            <person name="Grigoriev I.V."/>
            <person name="Crous P.W."/>
            <person name="Seidl M.F."/>
        </authorList>
    </citation>
    <scope>NUCLEOTIDE SEQUENCE [LARGE SCALE GENOMIC DNA]</scope>
    <source>
        <strain evidence="2 3">CBS 129764</strain>
    </source>
</reference>
<protein>
    <submittedName>
        <fullName evidence="2">Uncharacterized protein</fullName>
    </submittedName>
</protein>
<feature type="compositionally biased region" description="Polar residues" evidence="1">
    <location>
        <begin position="52"/>
        <end position="65"/>
    </location>
</feature>
<name>A0ABR1XNC7_9PEZI</name>
<feature type="region of interest" description="Disordered" evidence="1">
    <location>
        <begin position="52"/>
        <end position="92"/>
    </location>
</feature>
<gene>
    <name evidence="2" type="ORF">IWX90DRAFT_278274</name>
</gene>
<evidence type="ECO:0000256" key="1">
    <source>
        <dbReference type="SAM" id="MobiDB-lite"/>
    </source>
</evidence>
<dbReference type="EMBL" id="JBBWUH010000007">
    <property type="protein sequence ID" value="KAK8161710.1"/>
    <property type="molecule type" value="Genomic_DNA"/>
</dbReference>